<reference evidence="2 3" key="1">
    <citation type="submission" date="2022-02" db="EMBL/GenBank/DDBJ databases">
        <authorList>
            <person name="Zhuang L."/>
        </authorList>
    </citation>
    <scope>NUCLEOTIDE SEQUENCE [LARGE SCALE GENOMIC DNA]</scope>
    <source>
        <strain evidence="2 3">C32</strain>
    </source>
</reference>
<feature type="signal peptide" evidence="1">
    <location>
        <begin position="1"/>
        <end position="24"/>
    </location>
</feature>
<dbReference type="Proteomes" id="UP001201549">
    <property type="component" value="Unassembled WGS sequence"/>
</dbReference>
<dbReference type="Pfam" id="PF01963">
    <property type="entry name" value="TraB_PrgY_gumN"/>
    <property type="match status" value="1"/>
</dbReference>
<feature type="chain" id="PRO_5045248877" evidence="1">
    <location>
        <begin position="25"/>
        <end position="291"/>
    </location>
</feature>
<name>A0ABT2FP45_9GAMM</name>
<keyword evidence="1" id="KW-0732">Signal</keyword>
<dbReference type="RefSeq" id="WP_238897801.1">
    <property type="nucleotide sequence ID" value="NZ_JAKOGG010000016.1"/>
</dbReference>
<organism evidence="2 3">
    <name type="scientific">Shewanella electrica</name>
    <dbReference type="NCBI Taxonomy" id="515560"/>
    <lineage>
        <taxon>Bacteria</taxon>
        <taxon>Pseudomonadati</taxon>
        <taxon>Pseudomonadota</taxon>
        <taxon>Gammaproteobacteria</taxon>
        <taxon>Alteromonadales</taxon>
        <taxon>Shewanellaceae</taxon>
        <taxon>Shewanella</taxon>
    </lineage>
</organism>
<sequence length="291" mass="32617">MSTTRRCWMFVGALVLFFSQPLWAKQPITPVFYQVQYQGKTAWLLGSFHVGKAEYYPLPAQIESAYQHAEALVLEVDLRDPNMPKLIQQYGMQPQPIDSDTQTVLSNYCRTIPICSQLAPLSPWLQAMQLSVMRLNQRGYSSDYGTETQLMKQLGQRPLLALETAESQFSMLASLPVSVQWAMVRDAITAPDSDIDALILAWQQGDATALAKISEDELREQGGEEMLQRVLWDRNRVMADGILRYLKQADKPLFVAVGAGHLVGEHSVIKLLQQAGASSTDCQQQHCQLAD</sequence>
<evidence type="ECO:0000256" key="1">
    <source>
        <dbReference type="SAM" id="SignalP"/>
    </source>
</evidence>
<keyword evidence="3" id="KW-1185">Reference proteome</keyword>
<dbReference type="InterPro" id="IPR002816">
    <property type="entry name" value="TraB/PrgY/GumN_fam"/>
</dbReference>
<dbReference type="InterPro" id="IPR047111">
    <property type="entry name" value="YbaP-like"/>
</dbReference>
<dbReference type="EMBL" id="JAKOGG010000016">
    <property type="protein sequence ID" value="MCS4558116.1"/>
    <property type="molecule type" value="Genomic_DNA"/>
</dbReference>
<evidence type="ECO:0000313" key="3">
    <source>
        <dbReference type="Proteomes" id="UP001201549"/>
    </source>
</evidence>
<dbReference type="CDD" id="cd14789">
    <property type="entry name" value="Tiki"/>
    <property type="match status" value="1"/>
</dbReference>
<gene>
    <name evidence="2" type="ORF">L9G74_16890</name>
</gene>
<comment type="caution">
    <text evidence="2">The sequence shown here is derived from an EMBL/GenBank/DDBJ whole genome shotgun (WGS) entry which is preliminary data.</text>
</comment>
<proteinExistence type="predicted"/>
<protein>
    <submittedName>
        <fullName evidence="2">TraB/GumN family protein</fullName>
    </submittedName>
</protein>
<dbReference type="PANTHER" id="PTHR40590:SF1">
    <property type="entry name" value="CYTOPLASMIC PROTEIN"/>
    <property type="match status" value="1"/>
</dbReference>
<evidence type="ECO:0000313" key="2">
    <source>
        <dbReference type="EMBL" id="MCS4558116.1"/>
    </source>
</evidence>
<accession>A0ABT2FP45</accession>
<reference evidence="3" key="2">
    <citation type="submission" date="2023-07" db="EMBL/GenBank/DDBJ databases">
        <title>Shewanella mangrovi sp. nov., an acetaldehyde- degrading bacterium isolated from mangrove sediment.</title>
        <authorList>
            <person name="Liu Y."/>
        </authorList>
    </citation>
    <scope>NUCLEOTIDE SEQUENCE [LARGE SCALE GENOMIC DNA]</scope>
    <source>
        <strain evidence="3">C32</strain>
    </source>
</reference>
<dbReference type="PANTHER" id="PTHR40590">
    <property type="entry name" value="CYTOPLASMIC PROTEIN-RELATED"/>
    <property type="match status" value="1"/>
</dbReference>